<protein>
    <submittedName>
        <fullName evidence="6">Molecular chaperone DnaK</fullName>
    </submittedName>
</protein>
<dbReference type="RefSeq" id="WP_107282791.1">
    <property type="nucleotide sequence ID" value="NZ_PYMC01000004.1"/>
</dbReference>
<name>A0A2T3N043_9GAMM</name>
<evidence type="ECO:0000256" key="1">
    <source>
        <dbReference type="ARBA" id="ARBA00022723"/>
    </source>
</evidence>
<dbReference type="GO" id="GO:1900378">
    <property type="term" value="P:positive regulation of secondary metabolite biosynthetic process"/>
    <property type="evidence" value="ECO:0007669"/>
    <property type="project" value="TreeGrafter"/>
</dbReference>
<evidence type="ECO:0000256" key="4">
    <source>
        <dbReference type="PROSITE-ProRule" id="PRU00510"/>
    </source>
</evidence>
<dbReference type="PROSITE" id="PS51128">
    <property type="entry name" value="ZF_DKSA_2"/>
    <property type="match status" value="1"/>
</dbReference>
<sequence>MTDVIDQGCRFEAQFTEMAIANQRARAHRAEQWESAQECGECGDPIPEERRQKVPGCQHCTQCQSDMERMKR</sequence>
<keyword evidence="7" id="KW-1185">Reference proteome</keyword>
<dbReference type="AlphaFoldDB" id="A0A2T3N043"/>
<evidence type="ECO:0000313" key="7">
    <source>
        <dbReference type="Proteomes" id="UP000240904"/>
    </source>
</evidence>
<proteinExistence type="predicted"/>
<evidence type="ECO:0000256" key="3">
    <source>
        <dbReference type="ARBA" id="ARBA00022833"/>
    </source>
</evidence>
<gene>
    <name evidence="6" type="ORF">C9I89_07770</name>
</gene>
<dbReference type="EMBL" id="PYMC01000004">
    <property type="protein sequence ID" value="PSW05639.1"/>
    <property type="molecule type" value="Genomic_DNA"/>
</dbReference>
<comment type="caution">
    <text evidence="6">The sequence shown here is derived from an EMBL/GenBank/DDBJ whole genome shotgun (WGS) entry which is preliminary data.</text>
</comment>
<feature type="zinc finger region" description="dksA C4-type" evidence="4">
    <location>
        <begin position="39"/>
        <end position="63"/>
    </location>
</feature>
<dbReference type="InterPro" id="IPR000962">
    <property type="entry name" value="Znf_DskA_TraR"/>
</dbReference>
<dbReference type="Gene3D" id="1.20.120.910">
    <property type="entry name" value="DksA, coiled-coil domain"/>
    <property type="match status" value="1"/>
</dbReference>
<keyword evidence="3" id="KW-0862">Zinc</keyword>
<keyword evidence="2" id="KW-0863">Zinc-finger</keyword>
<evidence type="ECO:0000313" key="6">
    <source>
        <dbReference type="EMBL" id="PSW05639.1"/>
    </source>
</evidence>
<dbReference type="Proteomes" id="UP000240904">
    <property type="component" value="Unassembled WGS sequence"/>
</dbReference>
<dbReference type="Pfam" id="PF01258">
    <property type="entry name" value="zf-dskA_traR"/>
    <property type="match status" value="1"/>
</dbReference>
<dbReference type="PANTHER" id="PTHR38777:SF1">
    <property type="entry name" value="DNAK SUPPRESSOR PROTEIN"/>
    <property type="match status" value="1"/>
</dbReference>
<evidence type="ECO:0000259" key="5">
    <source>
        <dbReference type="Pfam" id="PF01258"/>
    </source>
</evidence>
<reference evidence="6 7" key="1">
    <citation type="submission" date="2018-03" db="EMBL/GenBank/DDBJ databases">
        <title>Whole genome sequencing of Histamine producing bacteria.</title>
        <authorList>
            <person name="Butler K."/>
        </authorList>
    </citation>
    <scope>NUCLEOTIDE SEQUENCE [LARGE SCALE GENOMIC DNA]</scope>
    <source>
        <strain evidence="6 7">DSM 16190</strain>
    </source>
</reference>
<evidence type="ECO:0000256" key="2">
    <source>
        <dbReference type="ARBA" id="ARBA00022771"/>
    </source>
</evidence>
<dbReference type="PANTHER" id="PTHR38777">
    <property type="entry name" value="FELS-2 PROPHAGE PROTEIN"/>
    <property type="match status" value="1"/>
</dbReference>
<dbReference type="GO" id="GO:0008270">
    <property type="term" value="F:zinc ion binding"/>
    <property type="evidence" value="ECO:0007669"/>
    <property type="project" value="UniProtKB-KW"/>
</dbReference>
<feature type="domain" description="Zinc finger DksA/TraR C4-type" evidence="5">
    <location>
        <begin position="39"/>
        <end position="69"/>
    </location>
</feature>
<dbReference type="OrthoDB" id="962301at2"/>
<dbReference type="SUPFAM" id="SSF57716">
    <property type="entry name" value="Glucocorticoid receptor-like (DNA-binding domain)"/>
    <property type="match status" value="1"/>
</dbReference>
<accession>A0A2T3N043</accession>
<keyword evidence="1" id="KW-0479">Metal-binding</keyword>
<organism evidence="6 7">
    <name type="scientific">Photobacterium lipolyticum</name>
    <dbReference type="NCBI Taxonomy" id="266810"/>
    <lineage>
        <taxon>Bacteria</taxon>
        <taxon>Pseudomonadati</taxon>
        <taxon>Pseudomonadota</taxon>
        <taxon>Gammaproteobacteria</taxon>
        <taxon>Vibrionales</taxon>
        <taxon>Vibrionaceae</taxon>
        <taxon>Photobacterium</taxon>
    </lineage>
</organism>